<dbReference type="RefSeq" id="WP_132948841.1">
    <property type="nucleotide sequence ID" value="NZ_SLUL01000010.1"/>
</dbReference>
<dbReference type="Gene3D" id="3.40.50.150">
    <property type="entry name" value="Vaccinia Virus protein VP39"/>
    <property type="match status" value="1"/>
</dbReference>
<keyword evidence="2" id="KW-0489">Methyltransferase</keyword>
<sequence>MHKFHWHKEAEKQWDERAEHWHRNSEEMWERGSRKTIVPFLTKHIPKDGYLADIGCGDGYGSYKLYKEGYRVIGLDLAKEMIDCAKKRGENERLKFQQADVMNLPFPDETFTGIMAINCLEWTEHPLKALKEIHRVLKTGGYLCVGILGPTAAPRVHSYRRLYGEPVICNTMMPWEFQQLATENGFKFIDGEGVYKRGVTEHIIHQLSTELKQAISFMWLLMLQKE</sequence>
<proteinExistence type="predicted"/>
<evidence type="ECO:0000259" key="1">
    <source>
        <dbReference type="Pfam" id="PF08241"/>
    </source>
</evidence>
<dbReference type="SUPFAM" id="SSF53335">
    <property type="entry name" value="S-adenosyl-L-methionine-dependent methyltransferases"/>
    <property type="match status" value="1"/>
</dbReference>
<name>A0A4R1QEJ8_9BACL</name>
<dbReference type="OrthoDB" id="5522265at2"/>
<dbReference type="PANTHER" id="PTHR43591">
    <property type="entry name" value="METHYLTRANSFERASE"/>
    <property type="match status" value="1"/>
</dbReference>
<organism evidence="2 3">
    <name type="scientific">Thermolongibacillus altinsuensis</name>
    <dbReference type="NCBI Taxonomy" id="575256"/>
    <lineage>
        <taxon>Bacteria</taxon>
        <taxon>Bacillati</taxon>
        <taxon>Bacillota</taxon>
        <taxon>Bacilli</taxon>
        <taxon>Bacillales</taxon>
        <taxon>Anoxybacillaceae</taxon>
        <taxon>Thermolongibacillus</taxon>
    </lineage>
</organism>
<protein>
    <submittedName>
        <fullName evidence="2">Methyltransferase family protein</fullName>
    </submittedName>
</protein>
<dbReference type="InterPro" id="IPR029063">
    <property type="entry name" value="SAM-dependent_MTases_sf"/>
</dbReference>
<dbReference type="Pfam" id="PF08241">
    <property type="entry name" value="Methyltransf_11"/>
    <property type="match status" value="1"/>
</dbReference>
<dbReference type="GO" id="GO:0032259">
    <property type="term" value="P:methylation"/>
    <property type="evidence" value="ECO:0007669"/>
    <property type="project" value="UniProtKB-KW"/>
</dbReference>
<dbReference type="AlphaFoldDB" id="A0A4R1QEJ8"/>
<comment type="caution">
    <text evidence="2">The sequence shown here is derived from an EMBL/GenBank/DDBJ whole genome shotgun (WGS) entry which is preliminary data.</text>
</comment>
<evidence type="ECO:0000313" key="3">
    <source>
        <dbReference type="Proteomes" id="UP000295658"/>
    </source>
</evidence>
<accession>A0A4R1QEJ8</accession>
<dbReference type="GO" id="GO:0008757">
    <property type="term" value="F:S-adenosylmethionine-dependent methyltransferase activity"/>
    <property type="evidence" value="ECO:0007669"/>
    <property type="project" value="InterPro"/>
</dbReference>
<feature type="domain" description="Methyltransferase type 11" evidence="1">
    <location>
        <begin position="53"/>
        <end position="144"/>
    </location>
</feature>
<keyword evidence="2" id="KW-0808">Transferase</keyword>
<dbReference type="Proteomes" id="UP000295658">
    <property type="component" value="Unassembled WGS sequence"/>
</dbReference>
<dbReference type="CDD" id="cd02440">
    <property type="entry name" value="AdoMet_MTases"/>
    <property type="match status" value="1"/>
</dbReference>
<gene>
    <name evidence="2" type="ORF">EDD69_11055</name>
</gene>
<keyword evidence="3" id="KW-1185">Reference proteome</keyword>
<dbReference type="InterPro" id="IPR013216">
    <property type="entry name" value="Methyltransf_11"/>
</dbReference>
<evidence type="ECO:0000313" key="2">
    <source>
        <dbReference type="EMBL" id="TCL48049.1"/>
    </source>
</evidence>
<dbReference type="EMBL" id="SLUL01000010">
    <property type="protein sequence ID" value="TCL48049.1"/>
    <property type="molecule type" value="Genomic_DNA"/>
</dbReference>
<reference evidence="2 3" key="1">
    <citation type="submission" date="2019-03" db="EMBL/GenBank/DDBJ databases">
        <title>Genomic Encyclopedia of Type Strains, Phase IV (KMG-IV): sequencing the most valuable type-strain genomes for metagenomic binning, comparative biology and taxonomic classification.</title>
        <authorList>
            <person name="Goeker M."/>
        </authorList>
    </citation>
    <scope>NUCLEOTIDE SEQUENCE [LARGE SCALE GENOMIC DNA]</scope>
    <source>
        <strain evidence="2 3">DSM 24979</strain>
    </source>
</reference>